<accession>A0ABY7U5H5</accession>
<protein>
    <recommendedName>
        <fullName evidence="4">DUF304 domain-containing protein</fullName>
    </recommendedName>
</protein>
<dbReference type="EMBL" id="CP063189">
    <property type="protein sequence ID" value="WCZ31942.1"/>
    <property type="molecule type" value="Genomic_DNA"/>
</dbReference>
<evidence type="ECO:0008006" key="4">
    <source>
        <dbReference type="Google" id="ProtNLM"/>
    </source>
</evidence>
<sequence length="151" mass="17231">MEKLGHGEYTRADVSAPYRSLVFPLLELILITGVAWIAIGWADVNIFNPLVHNGLVVLWGVLAAWRFLLPLVRARRKRFIVTNQRVIAREGKRTASVPLGDIAGVRRRRGGISLAIRGYDRAMYFPELPKNRKLERIIDDAVQEYRDPIWG</sequence>
<reference evidence="2 3" key="1">
    <citation type="submission" date="2020-10" db="EMBL/GenBank/DDBJ databases">
        <title>Complete genome sequence of Corynebacterium massiliense DSM 45435, type strain of Corynebacterium massiliense.</title>
        <authorList>
            <person name="Busche T."/>
            <person name="Kalinowski J."/>
            <person name="Ruckert C."/>
        </authorList>
    </citation>
    <scope>NUCLEOTIDE SEQUENCE [LARGE SCALE GENOMIC DNA]</scope>
    <source>
        <strain evidence="2 3">DSM 45435</strain>
    </source>
</reference>
<dbReference type="Proteomes" id="UP001220064">
    <property type="component" value="Chromosome"/>
</dbReference>
<evidence type="ECO:0000256" key="1">
    <source>
        <dbReference type="SAM" id="Phobius"/>
    </source>
</evidence>
<feature type="transmembrane region" description="Helical" evidence="1">
    <location>
        <begin position="21"/>
        <end position="39"/>
    </location>
</feature>
<feature type="transmembrane region" description="Helical" evidence="1">
    <location>
        <begin position="51"/>
        <end position="69"/>
    </location>
</feature>
<keyword evidence="1" id="KW-1133">Transmembrane helix</keyword>
<name>A0ABY7U5H5_9CORY</name>
<keyword evidence="3" id="KW-1185">Reference proteome</keyword>
<gene>
    <name evidence="2" type="ORF">CMASS_02415</name>
</gene>
<proteinExistence type="predicted"/>
<evidence type="ECO:0000313" key="3">
    <source>
        <dbReference type="Proteomes" id="UP001220064"/>
    </source>
</evidence>
<keyword evidence="1" id="KW-0472">Membrane</keyword>
<organism evidence="2 3">
    <name type="scientific">Corynebacterium massiliense DSM 45435</name>
    <dbReference type="NCBI Taxonomy" id="1121364"/>
    <lineage>
        <taxon>Bacteria</taxon>
        <taxon>Bacillati</taxon>
        <taxon>Actinomycetota</taxon>
        <taxon>Actinomycetes</taxon>
        <taxon>Mycobacteriales</taxon>
        <taxon>Corynebacteriaceae</taxon>
        <taxon>Corynebacterium</taxon>
    </lineage>
</organism>
<dbReference type="RefSeq" id="WP_022862627.1">
    <property type="nucleotide sequence ID" value="NZ_ATVG01000003.1"/>
</dbReference>
<keyword evidence="1" id="KW-0812">Transmembrane</keyword>
<evidence type="ECO:0000313" key="2">
    <source>
        <dbReference type="EMBL" id="WCZ31942.1"/>
    </source>
</evidence>